<dbReference type="PIRSF" id="PIRSF029681">
    <property type="entry name" value="PagL"/>
    <property type="match status" value="1"/>
</dbReference>
<keyword evidence="3" id="KW-0732">Signal</keyword>
<comment type="subcellular location">
    <subcellularLocation>
        <location evidence="1">Cell outer membrane</location>
        <topology evidence="1">Multi-pass membrane protein</topology>
    </subcellularLocation>
</comment>
<name>A0A1B1YW06_9GAMM</name>
<protein>
    <recommendedName>
        <fullName evidence="1">Lipid A deacylase</fullName>
        <ecNumber evidence="1">3.1.1.77</ecNumber>
    </recommendedName>
    <alternativeName>
        <fullName evidence="1">LPS 3-O-deacylase</fullName>
    </alternativeName>
    <alternativeName>
        <fullName evidence="1">Outer membrane enzyme</fullName>
    </alternativeName>
</protein>
<accession>A0A1B1YW06</accession>
<comment type="function">
    <text evidence="1">Has lipid A 3-O-deacylase activity. Hydrolyzes the ester bond at the 3 position of lipid A, a bioactive component of lipopolysaccharide (LPS), thereby releasing the primary fatty acyl moiety.</text>
</comment>
<keyword evidence="5" id="KW-1185">Reference proteome</keyword>
<evidence type="ECO:0000313" key="4">
    <source>
        <dbReference type="EMBL" id="ANX04946.1"/>
    </source>
</evidence>
<proteinExistence type="inferred from homology"/>
<dbReference type="EMBL" id="CP014671">
    <property type="protein sequence ID" value="ANX04946.1"/>
    <property type="molecule type" value="Genomic_DNA"/>
</dbReference>
<dbReference type="InParanoid" id="A0A1B1YW06"/>
<reference evidence="5" key="1">
    <citation type="submission" date="2016-03" db="EMBL/GenBank/DDBJ databases">
        <title>Complete genome sequence of Solimmundus cernigliae, representing a novel lineage of polycyclic aromatic hydrocarbon degraders within the Gammaproteobacteria.</title>
        <authorList>
            <person name="Singleton D.R."/>
            <person name="Dickey A.N."/>
            <person name="Scholl E.H."/>
            <person name="Wright F.A."/>
            <person name="Aitken M.D."/>
        </authorList>
    </citation>
    <scope>NUCLEOTIDE SEQUENCE [LARGE SCALE GENOMIC DNA]</scope>
    <source>
        <strain evidence="5">TR3.2</strain>
    </source>
</reference>
<keyword evidence="1" id="KW-0378">Hydrolase</keyword>
<keyword evidence="1" id="KW-0998">Cell outer membrane</keyword>
<dbReference type="EC" id="3.1.1.77" evidence="1"/>
<gene>
    <name evidence="4" type="ORF">PG2T_12700</name>
</gene>
<sequence>MPRHGYRLLAGLVLAANLATPVAAENRAELSTGWGDDDTQLYRLGVARDWNRAWHTDGDWQLTGYWLAEIGYWNSDKDNRQNDNLWEVGLTPVLRLAPKASGGMRPYLEAGIGGHVLSDTRIGERELSTAWQFGSHLGAGLDCGRFQLGYRFQHLSNASIKEPNDGINFHILTADMRF</sequence>
<dbReference type="Pfam" id="PF09411">
    <property type="entry name" value="PagL"/>
    <property type="match status" value="1"/>
</dbReference>
<dbReference type="InterPro" id="IPR018550">
    <property type="entry name" value="Lipid-A_deacylase-rel"/>
</dbReference>
<evidence type="ECO:0000313" key="5">
    <source>
        <dbReference type="Proteomes" id="UP000092952"/>
    </source>
</evidence>
<dbReference type="GO" id="GO:0009279">
    <property type="term" value="C:cell outer membrane"/>
    <property type="evidence" value="ECO:0007669"/>
    <property type="project" value="UniProtKB-SubCell"/>
</dbReference>
<dbReference type="SUPFAM" id="SSF56925">
    <property type="entry name" value="OMPA-like"/>
    <property type="match status" value="1"/>
</dbReference>
<dbReference type="KEGG" id="gbi:PG2T_12700"/>
<dbReference type="Gene3D" id="2.40.160.20">
    <property type="match status" value="1"/>
</dbReference>
<feature type="site" description="Critical for activity" evidence="2">
    <location>
        <position position="157"/>
    </location>
</feature>
<comment type="catalytic activity">
    <reaction evidence="1">
        <text>a 3-(acyloxy)acyl derivative of bacterial toxin + H2O = a 3-hydroxyacyl derivative of bacterial toxin + a fatty acid + H(+)</text>
        <dbReference type="Rhea" id="RHEA:12032"/>
        <dbReference type="ChEBI" id="CHEBI:15377"/>
        <dbReference type="ChEBI" id="CHEBI:15378"/>
        <dbReference type="ChEBI" id="CHEBI:28868"/>
        <dbReference type="ChEBI" id="CHEBI:136853"/>
        <dbReference type="ChEBI" id="CHEBI:140675"/>
        <dbReference type="EC" id="3.1.1.77"/>
    </reaction>
</comment>
<dbReference type="OrthoDB" id="9797122at2"/>
<comment type="similarity">
    <text evidence="1">Belongs to the PagL family.</text>
</comment>
<evidence type="ECO:0000256" key="3">
    <source>
        <dbReference type="SAM" id="SignalP"/>
    </source>
</evidence>
<dbReference type="InterPro" id="IPR011250">
    <property type="entry name" value="OMP/PagP_B-barrel"/>
</dbReference>
<dbReference type="GO" id="GO:0050528">
    <property type="term" value="F:acyloxyacyl hydrolase activity"/>
    <property type="evidence" value="ECO:0007669"/>
    <property type="project" value="UniProtKB-EC"/>
</dbReference>
<evidence type="ECO:0000256" key="2">
    <source>
        <dbReference type="PIRSR" id="PIRSR029681-2"/>
    </source>
</evidence>
<organism evidence="4 5">
    <name type="scientific">Immundisolibacter cernigliae</name>
    <dbReference type="NCBI Taxonomy" id="1810504"/>
    <lineage>
        <taxon>Bacteria</taxon>
        <taxon>Pseudomonadati</taxon>
        <taxon>Pseudomonadota</taxon>
        <taxon>Gammaproteobacteria</taxon>
        <taxon>Immundisolibacterales</taxon>
        <taxon>Immundisolibacteraceae</taxon>
        <taxon>Immundisolibacter</taxon>
    </lineage>
</organism>
<dbReference type="AlphaFoldDB" id="A0A1B1YW06"/>
<dbReference type="Proteomes" id="UP000092952">
    <property type="component" value="Chromosome"/>
</dbReference>
<feature type="chain" id="PRO_5008533142" description="Lipid A deacylase" evidence="3">
    <location>
        <begin position="25"/>
        <end position="178"/>
    </location>
</feature>
<dbReference type="RefSeq" id="WP_068806167.1">
    <property type="nucleotide sequence ID" value="NZ_CP014671.1"/>
</dbReference>
<keyword evidence="1" id="KW-0472">Membrane</keyword>
<evidence type="ECO:0000256" key="1">
    <source>
        <dbReference type="PIRNR" id="PIRNR029681"/>
    </source>
</evidence>
<feature type="signal peptide" evidence="3">
    <location>
        <begin position="1"/>
        <end position="24"/>
    </location>
</feature>
<comment type="subunit">
    <text evidence="1">Homodimer.</text>
</comment>
<dbReference type="STRING" id="1810504.PG2T_12700"/>